<comment type="caution">
    <text evidence="4">The sequence shown here is derived from an EMBL/GenBank/DDBJ whole genome shotgun (WGS) entry which is preliminary data.</text>
</comment>
<dbReference type="Gene3D" id="3.40.50.980">
    <property type="match status" value="2"/>
</dbReference>
<dbReference type="InterPro" id="IPR000873">
    <property type="entry name" value="AMP-dep_synth/lig_dom"/>
</dbReference>
<keyword evidence="5" id="KW-1185">Reference proteome</keyword>
<evidence type="ECO:0000313" key="4">
    <source>
        <dbReference type="EMBL" id="CAH8249523.1"/>
    </source>
</evidence>
<protein>
    <submittedName>
        <fullName evidence="4">AMP-binding protein</fullName>
    </submittedName>
</protein>
<dbReference type="PANTHER" id="PTHR44845">
    <property type="entry name" value="CARRIER DOMAIN-CONTAINING PROTEIN"/>
    <property type="match status" value="1"/>
</dbReference>
<dbReference type="Gene3D" id="2.30.38.10">
    <property type="entry name" value="Luciferase, Domain 3"/>
    <property type="match status" value="1"/>
</dbReference>
<dbReference type="PROSITE" id="PS00455">
    <property type="entry name" value="AMP_BINDING"/>
    <property type="match status" value="1"/>
</dbReference>
<dbReference type="InterPro" id="IPR020845">
    <property type="entry name" value="AMP-binding_CS"/>
</dbReference>
<dbReference type="SUPFAM" id="SSF56801">
    <property type="entry name" value="Acetyl-CoA synthetase-like"/>
    <property type="match status" value="1"/>
</dbReference>
<gene>
    <name evidence="4" type="ORF">WJ0W_006708</name>
</gene>
<dbReference type="EMBL" id="CALYLO010000017">
    <property type="protein sequence ID" value="CAH8249523.1"/>
    <property type="molecule type" value="Genomic_DNA"/>
</dbReference>
<dbReference type="RefSeq" id="WP_213427993.1">
    <property type="nucleotide sequence ID" value="NZ_AP031286.1"/>
</dbReference>
<dbReference type="Proteomes" id="UP001154322">
    <property type="component" value="Unassembled WGS sequence"/>
</dbReference>
<organism evidence="4 5">
    <name type="scientific">Paenibacillus melissococcoides</name>
    <dbReference type="NCBI Taxonomy" id="2912268"/>
    <lineage>
        <taxon>Bacteria</taxon>
        <taxon>Bacillati</taxon>
        <taxon>Bacillota</taxon>
        <taxon>Bacilli</taxon>
        <taxon>Bacillales</taxon>
        <taxon>Paenibacillaceae</taxon>
        <taxon>Paenibacillus</taxon>
    </lineage>
</organism>
<evidence type="ECO:0000313" key="5">
    <source>
        <dbReference type="Proteomes" id="UP001154322"/>
    </source>
</evidence>
<sequence>MKAALETVVGILGILKAGGAYLPIEPAYPAERVAYMLQDSGAAVLLVHGQEAPKELIYGLPVVHLCSNELGERETVRFGLTGDAADLAYIVYTSGTTGQPKGVAVSHRNIVNYVSWFAQQAQLCPEDSTVVLSSLAFDLSYTSFYSALLSGCPIHLLTKEMYADPNQLLTYIRQHGITFLKGTPSLFNMLINASSFAPPGMCYTLRVMVLGGEEINTADVENFYRSYPMARIMNHYGPTECTIGSVAMMIEPERLETFKHRPAIGKPIGNAKVYIYDRYMKLAPIGVAGELYIAGAGVAQGYIGDPALTSKRFIRSLRTHVQNRRLGTLAAGRDPPISWTYRPAGKDPWLSDRTGGG</sequence>
<keyword evidence="1" id="KW-0596">Phosphopantetheine</keyword>
<evidence type="ECO:0000256" key="2">
    <source>
        <dbReference type="ARBA" id="ARBA00022553"/>
    </source>
</evidence>
<keyword evidence="2" id="KW-0597">Phosphoprotein</keyword>
<reference evidence="4" key="1">
    <citation type="submission" date="2022-06" db="EMBL/GenBank/DDBJ databases">
        <authorList>
            <person name="Dietemann V."/>
            <person name="Ory F."/>
            <person name="Dainat B."/>
            <person name="Oberhansli S."/>
        </authorList>
    </citation>
    <scope>NUCLEOTIDE SEQUENCE</scope>
    <source>
        <strain evidence="4">Ena-SAMPLE-TAB-26-04-2022-14:26:32:270-5432</strain>
    </source>
</reference>
<dbReference type="Pfam" id="PF00501">
    <property type="entry name" value="AMP-binding"/>
    <property type="match status" value="1"/>
</dbReference>
<evidence type="ECO:0000259" key="3">
    <source>
        <dbReference type="Pfam" id="PF00501"/>
    </source>
</evidence>
<dbReference type="PRINTS" id="PR00154">
    <property type="entry name" value="AMPBINDING"/>
</dbReference>
<dbReference type="PANTHER" id="PTHR44845:SF6">
    <property type="entry name" value="BETA-ALANINE-ACTIVATING ENZYME"/>
    <property type="match status" value="1"/>
</dbReference>
<feature type="domain" description="AMP-dependent synthetase/ligase" evidence="3">
    <location>
        <begin position="5"/>
        <end position="302"/>
    </location>
</feature>
<dbReference type="InterPro" id="IPR020459">
    <property type="entry name" value="AMP-binding"/>
</dbReference>
<proteinExistence type="predicted"/>
<evidence type="ECO:0000256" key="1">
    <source>
        <dbReference type="ARBA" id="ARBA00022450"/>
    </source>
</evidence>
<accession>A0ABM9GCU8</accession>
<name>A0ABM9GCU8_9BACL</name>